<dbReference type="SMART" id="SM00382">
    <property type="entry name" value="AAA"/>
    <property type="match status" value="2"/>
</dbReference>
<keyword evidence="6" id="KW-0677">Repeat</keyword>
<dbReference type="InterPro" id="IPR050107">
    <property type="entry name" value="ABC_carbohydrate_import_ATPase"/>
</dbReference>
<evidence type="ECO:0000256" key="1">
    <source>
        <dbReference type="ARBA" id="ARBA00004202"/>
    </source>
</evidence>
<evidence type="ECO:0000313" key="13">
    <source>
        <dbReference type="EMBL" id="KKC29174.1"/>
    </source>
</evidence>
<evidence type="ECO:0000256" key="11">
    <source>
        <dbReference type="RuleBase" id="RU367029"/>
    </source>
</evidence>
<dbReference type="GO" id="GO:0005524">
    <property type="term" value="F:ATP binding"/>
    <property type="evidence" value="ECO:0007669"/>
    <property type="project" value="UniProtKB-UniRule"/>
</dbReference>
<keyword evidence="10 11" id="KW-0472">Membrane</keyword>
<keyword evidence="9 11" id="KW-1278">Translocase</keyword>
<comment type="catalytic activity">
    <reaction evidence="11">
        <text>D-galactose(out) + ATP + H2O = D-galactose(in) + ADP + phosphate + H(+)</text>
        <dbReference type="Rhea" id="RHEA:60156"/>
        <dbReference type="ChEBI" id="CHEBI:4139"/>
        <dbReference type="ChEBI" id="CHEBI:15377"/>
        <dbReference type="ChEBI" id="CHEBI:15378"/>
        <dbReference type="ChEBI" id="CHEBI:30616"/>
        <dbReference type="ChEBI" id="CHEBI:43474"/>
        <dbReference type="ChEBI" id="CHEBI:456216"/>
        <dbReference type="EC" id="7.5.2.11"/>
    </reaction>
</comment>
<evidence type="ECO:0000256" key="5">
    <source>
        <dbReference type="ARBA" id="ARBA00022597"/>
    </source>
</evidence>
<reference evidence="13 14" key="1">
    <citation type="submission" date="2008-07" db="EMBL/GenBank/DDBJ databases">
        <authorList>
            <person name="Gonzalez J."/>
            <person name="Sokolova T."/>
            <person name="Ferriera S."/>
            <person name="Johnson J."/>
            <person name="Kravitz S."/>
            <person name="Beeson K."/>
            <person name="Sutton G."/>
            <person name="Rogers Y.-H."/>
            <person name="Friedman R."/>
            <person name="Frazier M."/>
            <person name="Venter J.C."/>
        </authorList>
    </citation>
    <scope>NUCLEOTIDE SEQUENCE [LARGE SCALE GENOMIC DNA]</scope>
    <source>
        <strain evidence="13 14">DSM 12653</strain>
    </source>
</reference>
<evidence type="ECO:0000259" key="12">
    <source>
        <dbReference type="PROSITE" id="PS50893"/>
    </source>
</evidence>
<dbReference type="InterPro" id="IPR017871">
    <property type="entry name" value="ABC_transporter-like_CS"/>
</dbReference>
<dbReference type="Pfam" id="PF00005">
    <property type="entry name" value="ABC_tran"/>
    <property type="match status" value="2"/>
</dbReference>
<evidence type="ECO:0000256" key="2">
    <source>
        <dbReference type="ARBA" id="ARBA00004533"/>
    </source>
</evidence>
<protein>
    <recommendedName>
        <fullName evidence="11">Ribose/galactose/methyl galactoside import ATP-binding protein</fullName>
        <ecNumber evidence="11">7.5.2.11</ecNumber>
    </recommendedName>
</protein>
<dbReference type="InterPro" id="IPR027417">
    <property type="entry name" value="P-loop_NTPase"/>
</dbReference>
<dbReference type="EC" id="7.5.2.11" evidence="11"/>
<evidence type="ECO:0000256" key="6">
    <source>
        <dbReference type="ARBA" id="ARBA00022737"/>
    </source>
</evidence>
<organism evidence="13 14">
    <name type="scientific">Caldanaerobacter subterraneus subsp. pacificus DSM 12653</name>
    <dbReference type="NCBI Taxonomy" id="391606"/>
    <lineage>
        <taxon>Bacteria</taxon>
        <taxon>Bacillati</taxon>
        <taxon>Bacillota</taxon>
        <taxon>Clostridia</taxon>
        <taxon>Thermoanaerobacterales</taxon>
        <taxon>Thermoanaerobacteraceae</taxon>
        <taxon>Caldanaerobacter</taxon>
    </lineage>
</organism>
<dbReference type="PANTHER" id="PTHR43790:SF7">
    <property type="entry name" value="GALACTOSE_METHYL GALACTOSIDE IMPORT ATP-BINDING PROTEIN MGLA"/>
    <property type="match status" value="1"/>
</dbReference>
<dbReference type="Proteomes" id="UP000010146">
    <property type="component" value="Unassembled WGS sequence"/>
</dbReference>
<dbReference type="CDD" id="cd03216">
    <property type="entry name" value="ABC_Carb_Monos_I"/>
    <property type="match status" value="1"/>
</dbReference>
<dbReference type="Gene3D" id="3.40.50.300">
    <property type="entry name" value="P-loop containing nucleotide triphosphate hydrolases"/>
    <property type="match status" value="2"/>
</dbReference>
<sequence length="521" mass="58629">MLVWFGILKTSIGGIEMASTEFILEMNNISKQFPGVKALDSVTFKVRPGTVHALMGENGAGKSTLMKCLFGIYQPDEGEIILNGKKISIKNPKEALDHGISMIHQELHPVRERNVMENVWIGRLPLKKYGIVKFVDERKMYRETEELFKKLQIDVQPTELVKNLSASKIQYIEIAKAVSYNAKIIIMDEPTSSLTENEVSHLFTLIRSLKKEGVSVIYISHRIDEIFEIADEVTIMRDGKVVGTWDVKELAEDMIISRMVGREMSNRFPPRVSEPGEVILKVENLTSPIPRSFKNVSFELRKGEILGIGGLVGSQRTELVEAIFGLRSVAAGKIFIKGEEAVIRSPIDAKKYGLALLTEERRATGIFPELNIIENTTVANIYQYVGKFLLLNDKKRKDDTKRMVDILRIKTPSLKALIKNLSGGNQQKVLLGRWLLTSPDILILDEPTRGIDVGAKYEIYTIMNELTQQGKSIIMISSEMPELLGMADRILVMCEGRVSGILNRDEATEEQIMRLASKYTN</sequence>
<keyword evidence="5 11" id="KW-0762">Sugar transport</keyword>
<evidence type="ECO:0000256" key="10">
    <source>
        <dbReference type="ARBA" id="ARBA00023136"/>
    </source>
</evidence>
<comment type="similarity">
    <text evidence="11">Belongs to the ABC transporter superfamily.</text>
</comment>
<comment type="subcellular location">
    <subcellularLocation>
        <location evidence="2">Cell inner membrane</location>
    </subcellularLocation>
    <subcellularLocation>
        <location evidence="1 11">Cell membrane</location>
        <topology evidence="1 11">Peripheral membrane protein</topology>
    </subcellularLocation>
</comment>
<dbReference type="PROSITE" id="PS50893">
    <property type="entry name" value="ABC_TRANSPORTER_2"/>
    <property type="match status" value="2"/>
</dbReference>
<accession>A0A0F5PMV3</accession>
<keyword evidence="3 11" id="KW-0813">Transport</keyword>
<comment type="caution">
    <text evidence="13">The sequence shown here is derived from an EMBL/GenBank/DDBJ whole genome shotgun (WGS) entry which is preliminary data.</text>
</comment>
<dbReference type="CDD" id="cd03215">
    <property type="entry name" value="ABC_Carb_Monos_II"/>
    <property type="match status" value="1"/>
</dbReference>
<feature type="domain" description="ABC transporter" evidence="12">
    <location>
        <begin position="280"/>
        <end position="520"/>
    </location>
</feature>
<keyword evidence="8 11" id="KW-0067">ATP-binding</keyword>
<feature type="domain" description="ABC transporter" evidence="12">
    <location>
        <begin position="24"/>
        <end position="263"/>
    </location>
</feature>
<proteinExistence type="inferred from homology"/>
<name>A0A0F5PMV3_9THEO</name>
<dbReference type="FunFam" id="3.40.50.300:FF:000127">
    <property type="entry name" value="Ribose import ATP-binding protein RbsA"/>
    <property type="match status" value="1"/>
</dbReference>
<dbReference type="GO" id="GO:0015749">
    <property type="term" value="P:monosaccharide transmembrane transport"/>
    <property type="evidence" value="ECO:0007669"/>
    <property type="project" value="UniProtKB-ARBA"/>
</dbReference>
<evidence type="ECO:0000256" key="3">
    <source>
        <dbReference type="ARBA" id="ARBA00022448"/>
    </source>
</evidence>
<comment type="function">
    <text evidence="11">Part of an ABC transporter complex involved in carbohydrate import. Could be involved in ribose, galactose and/or methyl galactoside import. Responsible for energy coupling to the transport system.</text>
</comment>
<dbReference type="GO" id="GO:0043211">
    <property type="term" value="F:ABC-type carbohydrate transporter activity"/>
    <property type="evidence" value="ECO:0007669"/>
    <property type="project" value="UniProtKB-UniRule"/>
</dbReference>
<dbReference type="FunFam" id="3.40.50.300:FF:000126">
    <property type="entry name" value="Galactose/methyl galactoside import ATP-binding protein MglA"/>
    <property type="match status" value="1"/>
</dbReference>
<dbReference type="AlphaFoldDB" id="A0A0F5PMV3"/>
<dbReference type="GO" id="GO:0016887">
    <property type="term" value="F:ATP hydrolysis activity"/>
    <property type="evidence" value="ECO:0007669"/>
    <property type="project" value="InterPro"/>
</dbReference>
<dbReference type="InterPro" id="IPR003439">
    <property type="entry name" value="ABC_transporter-like_ATP-bd"/>
</dbReference>
<evidence type="ECO:0000256" key="8">
    <source>
        <dbReference type="ARBA" id="ARBA00022840"/>
    </source>
</evidence>
<dbReference type="GO" id="GO:0005886">
    <property type="term" value="C:plasma membrane"/>
    <property type="evidence" value="ECO:0007669"/>
    <property type="project" value="UniProtKB-SubCell"/>
</dbReference>
<evidence type="ECO:0000256" key="9">
    <source>
        <dbReference type="ARBA" id="ARBA00022967"/>
    </source>
</evidence>
<dbReference type="PROSITE" id="PS00211">
    <property type="entry name" value="ABC_TRANSPORTER_1"/>
    <property type="match status" value="1"/>
</dbReference>
<dbReference type="EMBL" id="ABXP02000104">
    <property type="protein sequence ID" value="KKC29174.1"/>
    <property type="molecule type" value="Genomic_DNA"/>
</dbReference>
<evidence type="ECO:0000313" key="14">
    <source>
        <dbReference type="Proteomes" id="UP000010146"/>
    </source>
</evidence>
<reference evidence="14" key="3">
    <citation type="submission" date="2015-02" db="EMBL/GenBank/DDBJ databases">
        <title>Genome analysis of three genomes within the thermophilic hydrogenogenic bacterial species Caldanaerobacter subterraneus.</title>
        <authorList>
            <person name="Sant'Anna F.H."/>
            <person name="Lebedinsky A."/>
            <person name="Sokolova T."/>
            <person name="Robb F.T."/>
            <person name="Gonzalez J.M."/>
        </authorList>
    </citation>
    <scope>NUCLEOTIDE SEQUENCE [LARGE SCALE GENOMIC DNA]</scope>
    <source>
        <strain evidence="14">DSM 12653</strain>
    </source>
</reference>
<reference evidence="13 14" key="2">
    <citation type="journal article" date="2015" name="BMC Genomics">
        <title>Analysis of three genomes within the thermophilic bacterial species Caldanaerobacter subterraneus with a focus on carbon monoxide dehydrogenase evolution and hydrolase diversity.</title>
        <authorList>
            <person name="Sant'Anna F.H."/>
            <person name="Lebedinsky A.V."/>
            <person name="Sokolova T.G."/>
            <person name="Robb F.T."/>
            <person name="Gonzalez J.M."/>
        </authorList>
    </citation>
    <scope>NUCLEOTIDE SEQUENCE [LARGE SCALE GENOMIC DNA]</scope>
    <source>
        <strain evidence="13 14">DSM 12653</strain>
    </source>
</reference>
<gene>
    <name evidence="13" type="ORF">CDSM653_01790</name>
</gene>
<evidence type="ECO:0000256" key="4">
    <source>
        <dbReference type="ARBA" id="ARBA00022475"/>
    </source>
</evidence>
<dbReference type="InterPro" id="IPR003593">
    <property type="entry name" value="AAA+_ATPase"/>
</dbReference>
<dbReference type="PANTHER" id="PTHR43790">
    <property type="entry name" value="CARBOHYDRATE TRANSPORT ATP-BINDING PROTEIN MG119-RELATED"/>
    <property type="match status" value="1"/>
</dbReference>
<dbReference type="SUPFAM" id="SSF52540">
    <property type="entry name" value="P-loop containing nucleoside triphosphate hydrolases"/>
    <property type="match status" value="2"/>
</dbReference>
<keyword evidence="7 11" id="KW-0547">Nucleotide-binding</keyword>
<evidence type="ECO:0000256" key="7">
    <source>
        <dbReference type="ARBA" id="ARBA00022741"/>
    </source>
</evidence>
<keyword evidence="4 11" id="KW-1003">Cell membrane</keyword>